<gene>
    <name evidence="2" type="ORF">Zm00014a_002202</name>
</gene>
<sequence length="150" mass="16855">MCGPPRLPGRPRKEEGAKERGHIRNNTAILVHPLNVAKIKELPGRPRKEEGAKEIGRIGNNIVVLIHPLDDAKISVKDKASVMYAKDKEWWVLIHSTTISGSVVQKHEEISKVEKDSVLRHTEYGRVNTGRRQVPGPFQISVLPCATKYR</sequence>
<dbReference type="EMBL" id="NCVQ01000009">
    <property type="protein sequence ID" value="PWZ08776.1"/>
    <property type="molecule type" value="Genomic_DNA"/>
</dbReference>
<organism evidence="2 3">
    <name type="scientific">Zea mays</name>
    <name type="common">Maize</name>
    <dbReference type="NCBI Taxonomy" id="4577"/>
    <lineage>
        <taxon>Eukaryota</taxon>
        <taxon>Viridiplantae</taxon>
        <taxon>Streptophyta</taxon>
        <taxon>Embryophyta</taxon>
        <taxon>Tracheophyta</taxon>
        <taxon>Spermatophyta</taxon>
        <taxon>Magnoliopsida</taxon>
        <taxon>Liliopsida</taxon>
        <taxon>Poales</taxon>
        <taxon>Poaceae</taxon>
        <taxon>PACMAD clade</taxon>
        <taxon>Panicoideae</taxon>
        <taxon>Andropogonodae</taxon>
        <taxon>Andropogoneae</taxon>
        <taxon>Tripsacinae</taxon>
        <taxon>Zea</taxon>
    </lineage>
</organism>
<accession>A0A3L6DJH2</accession>
<evidence type="ECO:0000313" key="2">
    <source>
        <dbReference type="EMBL" id="PWZ08776.1"/>
    </source>
</evidence>
<dbReference type="Proteomes" id="UP000251960">
    <property type="component" value="Chromosome 8"/>
</dbReference>
<name>A0A3L6DJH2_MAIZE</name>
<proteinExistence type="predicted"/>
<dbReference type="AlphaFoldDB" id="A0A3L6DJH2"/>
<evidence type="ECO:0000313" key="3">
    <source>
        <dbReference type="Proteomes" id="UP000251960"/>
    </source>
</evidence>
<evidence type="ECO:0000256" key="1">
    <source>
        <dbReference type="SAM" id="MobiDB-lite"/>
    </source>
</evidence>
<feature type="compositionally biased region" description="Basic and acidic residues" evidence="1">
    <location>
        <begin position="11"/>
        <end position="21"/>
    </location>
</feature>
<comment type="caution">
    <text evidence="2">The sequence shown here is derived from an EMBL/GenBank/DDBJ whole genome shotgun (WGS) entry which is preliminary data.</text>
</comment>
<feature type="region of interest" description="Disordered" evidence="1">
    <location>
        <begin position="1"/>
        <end position="21"/>
    </location>
</feature>
<protein>
    <submittedName>
        <fullName evidence="2">Uncharacterized protein</fullName>
    </submittedName>
</protein>
<reference evidence="2 3" key="1">
    <citation type="journal article" date="2018" name="Nat. Genet.">
        <title>Extensive intraspecific gene order and gene structural variations between Mo17 and other maize genomes.</title>
        <authorList>
            <person name="Sun S."/>
            <person name="Zhou Y."/>
            <person name="Chen J."/>
            <person name="Shi J."/>
            <person name="Zhao H."/>
            <person name="Zhao H."/>
            <person name="Song W."/>
            <person name="Zhang M."/>
            <person name="Cui Y."/>
            <person name="Dong X."/>
            <person name="Liu H."/>
            <person name="Ma X."/>
            <person name="Jiao Y."/>
            <person name="Wang B."/>
            <person name="Wei X."/>
            <person name="Stein J.C."/>
            <person name="Glaubitz J.C."/>
            <person name="Lu F."/>
            <person name="Yu G."/>
            <person name="Liang C."/>
            <person name="Fengler K."/>
            <person name="Li B."/>
            <person name="Rafalski A."/>
            <person name="Schnable P.S."/>
            <person name="Ware D.H."/>
            <person name="Buckler E.S."/>
            <person name="Lai J."/>
        </authorList>
    </citation>
    <scope>NUCLEOTIDE SEQUENCE [LARGE SCALE GENOMIC DNA]</scope>
    <source>
        <strain evidence="3">cv. Missouri 17</strain>
        <tissue evidence="2">Seedling</tissue>
    </source>
</reference>